<comment type="caution">
    <text evidence="2">The sequence shown here is derived from an EMBL/GenBank/DDBJ whole genome shotgun (WGS) entry which is preliminary data.</text>
</comment>
<protein>
    <recommendedName>
        <fullName evidence="4">DUF1049 domain-containing protein</fullName>
    </recommendedName>
</protein>
<proteinExistence type="predicted"/>
<accession>A0ABV0LT44</accession>
<dbReference type="EMBL" id="JBDZYD010000020">
    <property type="protein sequence ID" value="MEQ0565454.1"/>
    <property type="molecule type" value="Genomic_DNA"/>
</dbReference>
<reference evidence="2 3" key="1">
    <citation type="submission" date="2024-05" db="EMBL/GenBank/DDBJ databases">
        <authorList>
            <person name="Zhao H."/>
            <person name="Xu Y."/>
            <person name="Lin S."/>
            <person name="Spain J.C."/>
            <person name="Zhou N.-Y."/>
        </authorList>
    </citation>
    <scope>NUCLEOTIDE SEQUENCE [LARGE SCALE GENOMIC DNA]</scope>
    <source>
        <strain evidence="2 3">NEAU-NG30</strain>
    </source>
</reference>
<dbReference type="Proteomes" id="UP001440984">
    <property type="component" value="Unassembled WGS sequence"/>
</dbReference>
<keyword evidence="1" id="KW-0812">Transmembrane</keyword>
<keyword evidence="1" id="KW-1133">Transmembrane helix</keyword>
<evidence type="ECO:0000256" key="1">
    <source>
        <dbReference type="SAM" id="Phobius"/>
    </source>
</evidence>
<evidence type="ECO:0000313" key="2">
    <source>
        <dbReference type="EMBL" id="MEQ0565454.1"/>
    </source>
</evidence>
<evidence type="ECO:0000313" key="3">
    <source>
        <dbReference type="Proteomes" id="UP001440984"/>
    </source>
</evidence>
<feature type="transmembrane region" description="Helical" evidence="1">
    <location>
        <begin position="39"/>
        <end position="64"/>
    </location>
</feature>
<keyword evidence="1" id="KW-0472">Membrane</keyword>
<name>A0ABV0LT44_9PSEU</name>
<gene>
    <name evidence="2" type="ORF">ABJI51_40800</name>
</gene>
<evidence type="ECO:0008006" key="4">
    <source>
        <dbReference type="Google" id="ProtNLM"/>
    </source>
</evidence>
<keyword evidence="3" id="KW-1185">Reference proteome</keyword>
<sequence>MKELWRATRWPLSALAVAGLLFVVAVVLDARPPGTAHELSLTIGAPALLLAVLALLWLLGALAVHWRKLR</sequence>
<dbReference type="RefSeq" id="WP_348956546.1">
    <property type="nucleotide sequence ID" value="NZ_JBDZYD010000020.1"/>
</dbReference>
<organism evidence="2 3">
    <name type="scientific">Amycolatopsis melonis</name>
    <dbReference type="NCBI Taxonomy" id="3156488"/>
    <lineage>
        <taxon>Bacteria</taxon>
        <taxon>Bacillati</taxon>
        <taxon>Actinomycetota</taxon>
        <taxon>Actinomycetes</taxon>
        <taxon>Pseudonocardiales</taxon>
        <taxon>Pseudonocardiaceae</taxon>
        <taxon>Amycolatopsis</taxon>
    </lineage>
</organism>